<evidence type="ECO:0000256" key="3">
    <source>
        <dbReference type="ARBA" id="ARBA00009854"/>
    </source>
</evidence>
<feature type="transmembrane region" description="Helical" evidence="11">
    <location>
        <begin position="478"/>
        <end position="497"/>
    </location>
</feature>
<evidence type="ECO:0000256" key="8">
    <source>
        <dbReference type="ARBA" id="ARBA00022989"/>
    </source>
</evidence>
<protein>
    <submittedName>
        <fullName evidence="13">OprD family outer membrane porin</fullName>
    </submittedName>
</protein>
<evidence type="ECO:0000256" key="4">
    <source>
        <dbReference type="ARBA" id="ARBA00022448"/>
    </source>
</evidence>
<evidence type="ECO:0000256" key="9">
    <source>
        <dbReference type="ARBA" id="ARBA00023136"/>
    </source>
</evidence>
<dbReference type="PANTHER" id="PTHR30445:SF9">
    <property type="match status" value="1"/>
</dbReference>
<dbReference type="GO" id="GO:0008324">
    <property type="term" value="F:monoatomic cation transmembrane transporter activity"/>
    <property type="evidence" value="ECO:0007669"/>
    <property type="project" value="InterPro"/>
</dbReference>
<dbReference type="RefSeq" id="WP_207526680.1">
    <property type="nucleotide sequence ID" value="NZ_CP071518.1"/>
</dbReference>
<dbReference type="PANTHER" id="PTHR30445">
    <property type="entry name" value="K(+)_H(+) ANTIPORTER SUBUNIT KHTT"/>
    <property type="match status" value="1"/>
</dbReference>
<feature type="transmembrane region" description="Helical" evidence="11">
    <location>
        <begin position="414"/>
        <end position="434"/>
    </location>
</feature>
<feature type="compositionally biased region" description="Polar residues" evidence="10">
    <location>
        <begin position="681"/>
        <end position="691"/>
    </location>
</feature>
<dbReference type="InterPro" id="IPR036721">
    <property type="entry name" value="RCK_C_sf"/>
</dbReference>
<dbReference type="GO" id="GO:0006813">
    <property type="term" value="P:potassium ion transport"/>
    <property type="evidence" value="ECO:0007669"/>
    <property type="project" value="InterPro"/>
</dbReference>
<proteinExistence type="inferred from homology"/>
<dbReference type="AlphaFoldDB" id="A0A975ARX4"/>
<organism evidence="13 14">
    <name type="scientific">Agrilutibacter solisilvae</name>
    <dbReference type="NCBI Taxonomy" id="2763317"/>
    <lineage>
        <taxon>Bacteria</taxon>
        <taxon>Pseudomonadati</taxon>
        <taxon>Pseudomonadota</taxon>
        <taxon>Gammaproteobacteria</taxon>
        <taxon>Lysobacterales</taxon>
        <taxon>Lysobacteraceae</taxon>
        <taxon>Agrilutibacter</taxon>
    </lineage>
</organism>
<evidence type="ECO:0000313" key="14">
    <source>
        <dbReference type="Proteomes" id="UP000639274"/>
    </source>
</evidence>
<comment type="similarity">
    <text evidence="2">Belongs to the outer membrane porin (Opr) (TC 1.B.25) family.</text>
</comment>
<keyword evidence="8 11" id="KW-1133">Transmembrane helix</keyword>
<feature type="transmembrane region" description="Helical" evidence="11">
    <location>
        <begin position="12"/>
        <end position="31"/>
    </location>
</feature>
<dbReference type="InterPro" id="IPR023614">
    <property type="entry name" value="Porin_dom_sf"/>
</dbReference>
<dbReference type="GO" id="GO:0005886">
    <property type="term" value="C:plasma membrane"/>
    <property type="evidence" value="ECO:0007669"/>
    <property type="project" value="UniProtKB-SubCell"/>
</dbReference>
<evidence type="ECO:0000256" key="10">
    <source>
        <dbReference type="SAM" id="MobiDB-lite"/>
    </source>
</evidence>
<dbReference type="InterPro" id="IPR050144">
    <property type="entry name" value="AAE_transporter"/>
</dbReference>
<evidence type="ECO:0000256" key="1">
    <source>
        <dbReference type="ARBA" id="ARBA00004651"/>
    </source>
</evidence>
<feature type="transmembrane region" description="Helical" evidence="11">
    <location>
        <begin position="38"/>
        <end position="57"/>
    </location>
</feature>
<comment type="subcellular location">
    <subcellularLocation>
        <location evidence="1">Cell membrane</location>
        <topology evidence="1">Multi-pass membrane protein</topology>
    </subcellularLocation>
</comment>
<feature type="region of interest" description="Disordered" evidence="10">
    <location>
        <begin position="645"/>
        <end position="703"/>
    </location>
</feature>
<dbReference type="EMBL" id="CP071518">
    <property type="protein sequence ID" value="QSX78172.1"/>
    <property type="molecule type" value="Genomic_DNA"/>
</dbReference>
<evidence type="ECO:0000256" key="6">
    <source>
        <dbReference type="ARBA" id="ARBA00022692"/>
    </source>
</evidence>
<feature type="transmembrane region" description="Helical" evidence="11">
    <location>
        <begin position="94"/>
        <end position="115"/>
    </location>
</feature>
<dbReference type="Pfam" id="PF03573">
    <property type="entry name" value="OprD"/>
    <property type="match status" value="1"/>
</dbReference>
<dbReference type="Gene3D" id="2.40.160.10">
    <property type="entry name" value="Porin"/>
    <property type="match status" value="1"/>
</dbReference>
<evidence type="ECO:0000256" key="11">
    <source>
        <dbReference type="SAM" id="Phobius"/>
    </source>
</evidence>
<feature type="transmembrane region" description="Helical" evidence="11">
    <location>
        <begin position="168"/>
        <end position="189"/>
    </location>
</feature>
<keyword evidence="7" id="KW-0732">Signal</keyword>
<keyword evidence="14" id="KW-1185">Reference proteome</keyword>
<evidence type="ECO:0000256" key="7">
    <source>
        <dbReference type="ARBA" id="ARBA00022729"/>
    </source>
</evidence>
<feature type="transmembrane region" description="Helical" evidence="11">
    <location>
        <begin position="69"/>
        <end position="87"/>
    </location>
</feature>
<dbReference type="InterPro" id="IPR006512">
    <property type="entry name" value="YidE_YbjL"/>
</dbReference>
<evidence type="ECO:0000259" key="12">
    <source>
        <dbReference type="PROSITE" id="PS51202"/>
    </source>
</evidence>
<reference evidence="13 14" key="1">
    <citation type="submission" date="2021-03" db="EMBL/GenBank/DDBJ databases">
        <title>Lysobacter sp. nov. isolated from soil of gangwondo yeongwol, south Korea.</title>
        <authorList>
            <person name="Kim K.R."/>
            <person name="Kim K.H."/>
            <person name="Jeon C.O."/>
        </authorList>
    </citation>
    <scope>NUCLEOTIDE SEQUENCE [LARGE SCALE GENOMIC DNA]</scope>
    <source>
        <strain evidence="13 14">R19</strain>
    </source>
</reference>
<keyword evidence="9 11" id="KW-0472">Membrane</keyword>
<sequence>MQAFFTFLQENPYILLFFTVGMAVWVGKFSIKGYGLGMVAAAVVVGAALATWASTYGVKLQLDNFAKSLFYYLFMYGVGLRVGPAFFNSLKKDGITFTILAVICSVLGLALVVIMTKVFALPPGSAGGILAGSQTMSAAIGTAEMAVEQGAYKIPAGGTAEQVSGMIALGYGVTYIWGTVGIILICKYLPRWWGVDARKAAKEYELEHGVQNVDDAALSGYRAGGLRAYRLDNPASAGKSISQFRQTYPQYRIVNVMRGDEVLGAAPDVVLRQGDLVALGGRLEDLTANLGLLGEEVPNAKVLSIPLDQAEILLTNKDFDEKPLKSLGATDVGGQIGLSRIERSGEVLPLGTEVALKRFDVLYVTGLKSAVDKAGEVLGKIARPSTSTDLLTLSAGMVIGLLIGKITVPVGDFSVGLGNAGGLLLSGILVSSIVSRLRFFGSTPNAARNILEDLGLVTFIAIVGINAGATLLEQLTGAIAVKIFVAGFVASTIPPFVTLGHRLPHLQDQSRGSHGRRRGLALALRPGARGLQGDRQQRAVGGFPGRLRGLGCAVHRIWLLRDVAFPVSPATRAPGGHMDAVSRVDDSRRRPGVRLSLALACMAYLASMPARAQQPAPPAAPASSTWPAATAAPAALDAWLVPKAQAPQPATQVAQATPSSQTPPPVKEEDEEAAAPVDAALSSTEQGQTPLDESFGPRSHAEWVRETRRQAWADTELKAQLRTYYLDREKYDDSESEAWAIGGSLGFKTGYFRDIFSIGATVYTSQKLDGPDDKDGTLLLAPGQEGYTVLGELYGEFKFNDQIKATVGARGIDTPFINRNDSRMTPNTFLLALVQGQHGNGTDQSQWRWGAAYVDKIKERNSDEFVSMSDDAGAPDDVDHGVFAAGVNYKLGELSIGAINYYSDDIINIFYTEAKYGFSLTDTMKLRFGLQFTDQQSVGDELLTGTDFSAHQWGLKSELAWASTLLTVAYTSANGDADMRGPWSGYPGYTSVQVEDFNRDGEDAWLVRLGYTPKWMDGLSMYALHVTGSDPDSPTAFERDETDFNVQWAPTEGALKGLMVRLRYARVDQDNPADASDLSDFRVMVYYDLAQ</sequence>
<evidence type="ECO:0000256" key="2">
    <source>
        <dbReference type="ARBA" id="ARBA00009075"/>
    </source>
</evidence>
<dbReference type="InterPro" id="IPR005318">
    <property type="entry name" value="OM_porin_bac"/>
</dbReference>
<dbReference type="InterPro" id="IPR006037">
    <property type="entry name" value="RCK_C"/>
</dbReference>
<gene>
    <name evidence="13" type="ORF">I8J32_015990</name>
</gene>
<comment type="similarity">
    <text evidence="3">Belongs to the AAE transporter (TC 2.A.81) family.</text>
</comment>
<dbReference type="SUPFAM" id="SSF116726">
    <property type="entry name" value="TrkA C-terminal domain-like"/>
    <property type="match status" value="1"/>
</dbReference>
<dbReference type="Pfam" id="PF06826">
    <property type="entry name" value="Asp-Al_Ex"/>
    <property type="match status" value="2"/>
</dbReference>
<keyword evidence="5" id="KW-1003">Cell membrane</keyword>
<dbReference type="PROSITE" id="PS51202">
    <property type="entry name" value="RCK_C"/>
    <property type="match status" value="1"/>
</dbReference>
<accession>A0A975ARX4</accession>
<dbReference type="KEGG" id="lsf:I8J32_015990"/>
<feature type="domain" description="RCK C-terminal" evidence="12">
    <location>
        <begin position="211"/>
        <end position="295"/>
    </location>
</feature>
<feature type="compositionally biased region" description="Low complexity" evidence="10">
    <location>
        <begin position="645"/>
        <end position="658"/>
    </location>
</feature>
<evidence type="ECO:0000256" key="5">
    <source>
        <dbReference type="ARBA" id="ARBA00022475"/>
    </source>
</evidence>
<evidence type="ECO:0000313" key="13">
    <source>
        <dbReference type="EMBL" id="QSX78172.1"/>
    </source>
</evidence>
<keyword evidence="6 11" id="KW-0812">Transmembrane</keyword>
<feature type="transmembrane region" description="Helical" evidence="11">
    <location>
        <begin position="454"/>
        <end position="472"/>
    </location>
</feature>
<keyword evidence="4" id="KW-0813">Transport</keyword>
<dbReference type="Proteomes" id="UP000639274">
    <property type="component" value="Chromosome"/>
</dbReference>
<name>A0A975ARX4_9GAMM</name>